<dbReference type="GO" id="GO:0006351">
    <property type="term" value="P:DNA-templated transcription"/>
    <property type="evidence" value="ECO:0007669"/>
    <property type="project" value="InterPro"/>
</dbReference>
<dbReference type="InterPro" id="IPR001205">
    <property type="entry name" value="RNA-dir_pol_C"/>
</dbReference>
<evidence type="ECO:0000256" key="4">
    <source>
        <dbReference type="ARBA" id="ARBA00022741"/>
    </source>
</evidence>
<keyword evidence="5" id="KW-0378">Hydrolase</keyword>
<keyword evidence="2" id="KW-0808">Transferase</keyword>
<gene>
    <name evidence="8" type="ORF">H2Rhizo324612_000002</name>
</gene>
<dbReference type="Pfam" id="PF00680">
    <property type="entry name" value="RdRP_1"/>
    <property type="match status" value="1"/>
</dbReference>
<dbReference type="InterPro" id="IPR043128">
    <property type="entry name" value="Rev_trsase/Diguanyl_cyclase"/>
</dbReference>
<sequence length="176" mass="20834">MYLYYLNPKLWHTDFFDFVYKPNYGDDGILNVKEEIRHLFNNKIFAELASKHLGMEYTSASKTGEVQESMEMSELSFLKRNFVYKEEFSRWVACIDPNSILKCLTMFIKSKVVTFEQQVESSFISAQLELFLHLEEEEFMRVCKSLEDIFSSKFYGKAGLWSFPKSREQLIADLQF</sequence>
<evidence type="ECO:0000256" key="2">
    <source>
        <dbReference type="ARBA" id="ARBA00022679"/>
    </source>
</evidence>
<evidence type="ECO:0000256" key="3">
    <source>
        <dbReference type="ARBA" id="ARBA00022695"/>
    </source>
</evidence>
<keyword evidence="3" id="KW-0548">Nucleotidyltransferase</keyword>
<dbReference type="GO" id="GO:0003723">
    <property type="term" value="F:RNA binding"/>
    <property type="evidence" value="ECO:0007669"/>
    <property type="project" value="InterPro"/>
</dbReference>
<keyword evidence="1" id="KW-0696">RNA-directed RNA polymerase</keyword>
<dbReference type="EMBL" id="MN033603">
    <property type="protein sequence ID" value="QDH87750.1"/>
    <property type="molecule type" value="Genomic_RNA"/>
</dbReference>
<reference evidence="8" key="1">
    <citation type="submission" date="2019-05" db="EMBL/GenBank/DDBJ databases">
        <title>Metatranscriptomic reconstruction reveals RNA viruses with the potential to shape carbon cycling in soil.</title>
        <authorList>
            <person name="Starr E.P."/>
            <person name="Nuccio E."/>
            <person name="Pett-Ridge J."/>
            <person name="Banfield J.F."/>
            <person name="Firestone M.K."/>
        </authorList>
    </citation>
    <scope>NUCLEOTIDE SEQUENCE</scope>
    <source>
        <strain evidence="8">H2_Rhizo_32_scaffold_4612</strain>
    </source>
</reference>
<dbReference type="GO" id="GO:0000166">
    <property type="term" value="F:nucleotide binding"/>
    <property type="evidence" value="ECO:0007669"/>
    <property type="project" value="UniProtKB-KW"/>
</dbReference>
<evidence type="ECO:0000259" key="7">
    <source>
        <dbReference type="Pfam" id="PF00680"/>
    </source>
</evidence>
<protein>
    <recommendedName>
        <fullName evidence="7">RNA-directed RNA polymerase C-terminal domain-containing protein</fullName>
    </recommendedName>
</protein>
<accession>A0A514D296</accession>
<keyword evidence="4" id="KW-0547">Nucleotide-binding</keyword>
<evidence type="ECO:0000256" key="1">
    <source>
        <dbReference type="ARBA" id="ARBA00022484"/>
    </source>
</evidence>
<dbReference type="SUPFAM" id="SSF56672">
    <property type="entry name" value="DNA/RNA polymerases"/>
    <property type="match status" value="1"/>
</dbReference>
<dbReference type="GO" id="GO:0016787">
    <property type="term" value="F:hydrolase activity"/>
    <property type="evidence" value="ECO:0007669"/>
    <property type="project" value="UniProtKB-KW"/>
</dbReference>
<dbReference type="Gene3D" id="3.30.70.270">
    <property type="match status" value="1"/>
</dbReference>
<keyword evidence="6" id="KW-0693">Viral RNA replication</keyword>
<organism evidence="8">
    <name type="scientific">Picornavirales sp</name>
    <dbReference type="NCBI Taxonomy" id="1955153"/>
    <lineage>
        <taxon>Viruses</taxon>
        <taxon>Riboviria</taxon>
        <taxon>Orthornavirae</taxon>
        <taxon>Pisuviricota</taxon>
        <taxon>Pisoniviricetes</taxon>
        <taxon>Picornavirales</taxon>
    </lineage>
</organism>
<dbReference type="InterPro" id="IPR043502">
    <property type="entry name" value="DNA/RNA_pol_sf"/>
</dbReference>
<evidence type="ECO:0000313" key="8">
    <source>
        <dbReference type="EMBL" id="QDH87750.1"/>
    </source>
</evidence>
<name>A0A514D296_9VIRU</name>
<dbReference type="GO" id="GO:0003968">
    <property type="term" value="F:RNA-directed RNA polymerase activity"/>
    <property type="evidence" value="ECO:0007669"/>
    <property type="project" value="UniProtKB-KW"/>
</dbReference>
<evidence type="ECO:0000256" key="5">
    <source>
        <dbReference type="ARBA" id="ARBA00022801"/>
    </source>
</evidence>
<evidence type="ECO:0000256" key="6">
    <source>
        <dbReference type="ARBA" id="ARBA00022953"/>
    </source>
</evidence>
<proteinExistence type="predicted"/>
<feature type="domain" description="RNA-directed RNA polymerase C-terminal" evidence="7">
    <location>
        <begin position="24"/>
        <end position="144"/>
    </location>
</feature>